<dbReference type="SUPFAM" id="SSF48403">
    <property type="entry name" value="Ankyrin repeat"/>
    <property type="match status" value="2"/>
</dbReference>
<feature type="repeat" description="ANK" evidence="3">
    <location>
        <begin position="1063"/>
        <end position="1096"/>
    </location>
</feature>
<feature type="compositionally biased region" description="Basic and acidic residues" evidence="4">
    <location>
        <begin position="1435"/>
        <end position="1454"/>
    </location>
</feature>
<name>G9MEW4_HYPVG</name>
<dbReference type="PROSITE" id="PS50088">
    <property type="entry name" value="ANK_REPEAT"/>
    <property type="match status" value="10"/>
</dbReference>
<dbReference type="InterPro" id="IPR036770">
    <property type="entry name" value="Ankyrin_rpt-contain_sf"/>
</dbReference>
<dbReference type="PRINTS" id="PR01415">
    <property type="entry name" value="ANKYRIN"/>
</dbReference>
<dbReference type="Pfam" id="PF12796">
    <property type="entry name" value="Ank_2"/>
    <property type="match status" value="3"/>
</dbReference>
<dbReference type="PANTHER" id="PTHR24198">
    <property type="entry name" value="ANKYRIN REPEAT AND PROTEIN KINASE DOMAIN-CONTAINING PROTEIN"/>
    <property type="match status" value="1"/>
</dbReference>
<dbReference type="HOGENOM" id="CLU_001887_1_0_1"/>
<dbReference type="OMA" id="DIYQFIC"/>
<evidence type="ECO:0000256" key="5">
    <source>
        <dbReference type="SAM" id="Phobius"/>
    </source>
</evidence>
<feature type="compositionally biased region" description="Basic and acidic residues" evidence="4">
    <location>
        <begin position="153"/>
        <end position="178"/>
    </location>
</feature>
<comment type="caution">
    <text evidence="6">The sequence shown here is derived from an EMBL/GenBank/DDBJ whole genome shotgun (WGS) entry which is preliminary data.</text>
</comment>
<organism evidence="6 7">
    <name type="scientific">Hypocrea virens (strain Gv29-8 / FGSC 10586)</name>
    <name type="common">Gliocladium virens</name>
    <name type="synonym">Trichoderma virens</name>
    <dbReference type="NCBI Taxonomy" id="413071"/>
    <lineage>
        <taxon>Eukaryota</taxon>
        <taxon>Fungi</taxon>
        <taxon>Dikarya</taxon>
        <taxon>Ascomycota</taxon>
        <taxon>Pezizomycotina</taxon>
        <taxon>Sordariomycetes</taxon>
        <taxon>Hypocreomycetidae</taxon>
        <taxon>Hypocreales</taxon>
        <taxon>Hypocreaceae</taxon>
        <taxon>Trichoderma</taxon>
    </lineage>
</organism>
<keyword evidence="5" id="KW-1133">Transmembrane helix</keyword>
<dbReference type="PROSITE" id="PS50297">
    <property type="entry name" value="ANK_REP_REGION"/>
    <property type="match status" value="10"/>
</dbReference>
<keyword evidence="2 3" id="KW-0040">ANK repeat</keyword>
<evidence type="ECO:0000313" key="6">
    <source>
        <dbReference type="EMBL" id="EHK26932.1"/>
    </source>
</evidence>
<feature type="transmembrane region" description="Helical" evidence="5">
    <location>
        <begin position="266"/>
        <end position="289"/>
    </location>
</feature>
<feature type="region of interest" description="Disordered" evidence="4">
    <location>
        <begin position="150"/>
        <end position="193"/>
    </location>
</feature>
<dbReference type="Pfam" id="PF00023">
    <property type="entry name" value="Ank"/>
    <property type="match status" value="1"/>
</dbReference>
<dbReference type="Gene3D" id="1.25.40.20">
    <property type="entry name" value="Ankyrin repeat-containing domain"/>
    <property type="match status" value="3"/>
</dbReference>
<evidence type="ECO:0000256" key="4">
    <source>
        <dbReference type="SAM" id="MobiDB-lite"/>
    </source>
</evidence>
<feature type="repeat" description="ANK" evidence="3">
    <location>
        <begin position="991"/>
        <end position="1023"/>
    </location>
</feature>
<feature type="transmembrane region" description="Helical" evidence="5">
    <location>
        <begin position="225"/>
        <end position="246"/>
    </location>
</feature>
<evidence type="ECO:0000313" key="7">
    <source>
        <dbReference type="Proteomes" id="UP000007115"/>
    </source>
</evidence>
<keyword evidence="5" id="KW-0812">Transmembrane</keyword>
<dbReference type="VEuPathDB" id="FungiDB:TRIVIDRAFT_140489"/>
<dbReference type="GeneID" id="25787819"/>
<dbReference type="SMART" id="SM00248">
    <property type="entry name" value="ANK"/>
    <property type="match status" value="15"/>
</dbReference>
<protein>
    <submittedName>
        <fullName evidence="6">Uncharacterized protein</fullName>
    </submittedName>
</protein>
<keyword evidence="1" id="KW-0677">Repeat</keyword>
<dbReference type="InParanoid" id="G9MEW4"/>
<dbReference type="OrthoDB" id="194358at2759"/>
<dbReference type="EMBL" id="ABDF02000001">
    <property type="protein sequence ID" value="EHK26932.1"/>
    <property type="molecule type" value="Genomic_DNA"/>
</dbReference>
<gene>
    <name evidence="6" type="ORF">TRIVIDRAFT_140489</name>
</gene>
<reference evidence="6 7" key="1">
    <citation type="journal article" date="2011" name="Genome Biol.">
        <title>Comparative genome sequence analysis underscores mycoparasitism as the ancestral life style of Trichoderma.</title>
        <authorList>
            <person name="Kubicek C.P."/>
            <person name="Herrera-Estrella A."/>
            <person name="Seidl-Seiboth V."/>
            <person name="Martinez D.A."/>
            <person name="Druzhinina I.S."/>
            <person name="Thon M."/>
            <person name="Zeilinger S."/>
            <person name="Casas-Flores S."/>
            <person name="Horwitz B.A."/>
            <person name="Mukherjee P.K."/>
            <person name="Mukherjee M."/>
            <person name="Kredics L."/>
            <person name="Alcaraz L.D."/>
            <person name="Aerts A."/>
            <person name="Antal Z."/>
            <person name="Atanasova L."/>
            <person name="Cervantes-Badillo M.G."/>
            <person name="Challacombe J."/>
            <person name="Chertkov O."/>
            <person name="McCluskey K."/>
            <person name="Coulpier F."/>
            <person name="Deshpande N."/>
            <person name="von Doehren H."/>
            <person name="Ebbole D.J."/>
            <person name="Esquivel-Naranjo E.U."/>
            <person name="Fekete E."/>
            <person name="Flipphi M."/>
            <person name="Glaser F."/>
            <person name="Gomez-Rodriguez E.Y."/>
            <person name="Gruber S."/>
            <person name="Han C."/>
            <person name="Henrissat B."/>
            <person name="Hermosa R."/>
            <person name="Hernandez-Onate M."/>
            <person name="Karaffa L."/>
            <person name="Kosti I."/>
            <person name="Le Crom S."/>
            <person name="Lindquist E."/>
            <person name="Lucas S."/>
            <person name="Luebeck M."/>
            <person name="Luebeck P.S."/>
            <person name="Margeot A."/>
            <person name="Metz B."/>
            <person name="Misra M."/>
            <person name="Nevalainen H."/>
            <person name="Omann M."/>
            <person name="Packer N."/>
            <person name="Perrone G."/>
            <person name="Uresti-Rivera E.E."/>
            <person name="Salamov A."/>
            <person name="Schmoll M."/>
            <person name="Seiboth B."/>
            <person name="Shapiro H."/>
            <person name="Sukno S."/>
            <person name="Tamayo-Ramos J.A."/>
            <person name="Tisch D."/>
            <person name="Wiest A."/>
            <person name="Wilkinson H.H."/>
            <person name="Zhang M."/>
            <person name="Coutinho P.M."/>
            <person name="Kenerley C.M."/>
            <person name="Monte E."/>
            <person name="Baker S.E."/>
            <person name="Grigoriev I.V."/>
        </authorList>
    </citation>
    <scope>NUCLEOTIDE SEQUENCE [LARGE SCALE GENOMIC DNA]</scope>
    <source>
        <strain evidence="7">Gv29-8 / FGSC 10586</strain>
    </source>
</reference>
<sequence>MLWLAGRASADGGDDFANNLASDLGPIIALFGERVVMQFMSQAMGITDCILLAVAPIGAITTVISAIRVAGPPWLKSFIGRARENLSAAEIDVMSSTSKEACELWNGHSVIRCPGSADIYQFICLLPKGRDTGKTDESAKNSVMISTVHSIRRRDTGKTESGKTDSGKTDSEQTDSDKAGSGNGDSDTQQDSDKDAKDIIVVVDSDDSAPNLLLNCHDRVERREIYLAATLGVILQLGALIYFAFITYHQPIKDQFLKDGRRVVEYAFPCAAGGTLLLVLGLFMCAWVVEKSTTETCYEAKHHRMFIVWLQKHHTLSDQVFRPFAIYPTTERKYITMSRRNITSLKQDNSGSDHPQTSLGEGITNAQTSNKHIAFFGSLISLVGFISQFIGMRGLNWTASVVQLGITIVVTVLRVIVRRGLGKSPNRTPLISKTELDWFALSFGDLTTAPWAMLDDKSKNENKKKARKHNHFPKWRVCTGDKQAYLPLRTTDDSSRSEKKSKVHEMMIARQELKKISNWKSPVAEEAARLSAAIEAVVHSLLGEEWPDGDYTWSIPATYNGSQDGYLDIELEKKDKKWNFKDMGERIEAILSLWSYSATPAKVFDINQPRQLRLYGSSEHEDRLRRDLQWWMPEVITEITTLPKAEVDEKKMKPEWTIVGFTSEISQNTKYSDKPEGENSPSQEYLVLECQEKQKRLFSRDLLFSFMRAIAKMPEVTISSASSVQQVNYSKMTDGWKELKIKNDTISNLARKLEKIGFGTLSDIYFDLIVPLSLEQKLTNLKNVIDEATEQAQAYERTCQWKKLVDSCFCLLDLALRFDLEREPSGPLAIAVCLGFLSRLRHESALQKSEGREEEELAKQLKLLIQKLKEEPFTKLPNFEIPAREKMKEWHYAMPFNTMIGHALTDIKTLPDSFRITTDHQTDAFGWSPLHYAANLQLQNMRIVFSPEGEVLNLRDYMGWTPLQHACLVGNERVVDMLLDREAPIDTAGYDGITPMHCAVRSGNIEILQRLVEKSKSGRKRHSRNSVAHVDRNERHPIHWAAVKGDVQLIWLLKDDIGLKDRFGWTCLHLAAIYGHKELLLLIIEDCGADINIGDNDARTPLHLAIENDKEAVIPLLINAHADVNVKAKDGSTPLHMAVKRKDIVQILLDNDADMEAIDLEGRTPLYQALADGTIGVADLLIDKGADVATAAKDGRTPLHMALTEYGPPEAIELLLKLGADIDAWDDFGQTPLLISIYKKNWGIAELLLKEGADVDAVDEDGYTPLHLAVSQKELNILRQLLKAGANIDAVSEAGNQTALHIAVRNGNRDIVQILLGRGASTTLYNSRGFSPLQHALYIGNLELVRDFVEHDKKATTKAALQKGKDGNTPMHTLCQWTYYESDEDIMLQMLDELLSISPEIDINAQNDDNLTPLDLAVSRAKDYRRFINKLVEKGAKPGSEESSRDFDAWKEMSTDEEIAEE</sequence>
<accession>G9MEW4</accession>
<feature type="repeat" description="ANK" evidence="3">
    <location>
        <begin position="1130"/>
        <end position="1160"/>
    </location>
</feature>
<dbReference type="InterPro" id="IPR002110">
    <property type="entry name" value="Ankyrin_rpt"/>
</dbReference>
<evidence type="ECO:0000256" key="3">
    <source>
        <dbReference type="PROSITE-ProRule" id="PRU00023"/>
    </source>
</evidence>
<feature type="repeat" description="ANK" evidence="3">
    <location>
        <begin position="1228"/>
        <end position="1260"/>
    </location>
</feature>
<feature type="repeat" description="ANK" evidence="3">
    <location>
        <begin position="1295"/>
        <end position="1327"/>
    </location>
</feature>
<keyword evidence="7" id="KW-1185">Reference proteome</keyword>
<dbReference type="Proteomes" id="UP000007115">
    <property type="component" value="Unassembled WGS sequence"/>
</dbReference>
<feature type="transmembrane region" description="Helical" evidence="5">
    <location>
        <begin position="373"/>
        <end position="391"/>
    </location>
</feature>
<dbReference type="PANTHER" id="PTHR24198:SF165">
    <property type="entry name" value="ANKYRIN REPEAT-CONTAINING PROTEIN-RELATED"/>
    <property type="match status" value="1"/>
</dbReference>
<feature type="repeat" description="ANK" evidence="3">
    <location>
        <begin position="1261"/>
        <end position="1293"/>
    </location>
</feature>
<feature type="transmembrane region" description="Helical" evidence="5">
    <location>
        <begin position="50"/>
        <end position="71"/>
    </location>
</feature>
<evidence type="ECO:0000256" key="2">
    <source>
        <dbReference type="ARBA" id="ARBA00023043"/>
    </source>
</evidence>
<feature type="repeat" description="ANK" evidence="3">
    <location>
        <begin position="1161"/>
        <end position="1193"/>
    </location>
</feature>
<evidence type="ECO:0000256" key="1">
    <source>
        <dbReference type="ARBA" id="ARBA00022737"/>
    </source>
</evidence>
<dbReference type="RefSeq" id="XP_013961150.1">
    <property type="nucleotide sequence ID" value="XM_014105675.1"/>
</dbReference>
<feature type="repeat" description="ANK" evidence="3">
    <location>
        <begin position="1097"/>
        <end position="1129"/>
    </location>
</feature>
<keyword evidence="5" id="KW-0472">Membrane</keyword>
<feature type="repeat" description="ANK" evidence="3">
    <location>
        <begin position="958"/>
        <end position="990"/>
    </location>
</feature>
<dbReference type="eggNOG" id="KOG4177">
    <property type="taxonomic scope" value="Eukaryota"/>
</dbReference>
<feature type="repeat" description="ANK" evidence="3">
    <location>
        <begin position="1194"/>
        <end position="1227"/>
    </location>
</feature>
<proteinExistence type="predicted"/>
<dbReference type="STRING" id="413071.G9MEW4"/>
<feature type="region of interest" description="Disordered" evidence="4">
    <location>
        <begin position="1435"/>
        <end position="1462"/>
    </location>
</feature>